<proteinExistence type="predicted"/>
<dbReference type="EMBL" id="SLUB01000012">
    <property type="protein sequence ID" value="THE13079.1"/>
    <property type="molecule type" value="Genomic_DNA"/>
</dbReference>
<accession>A0A4S3PTM2</accession>
<dbReference type="SMART" id="SM00028">
    <property type="entry name" value="TPR"/>
    <property type="match status" value="3"/>
</dbReference>
<dbReference type="InterPro" id="IPR011990">
    <property type="entry name" value="TPR-like_helical_dom_sf"/>
</dbReference>
<evidence type="ECO:0000313" key="4">
    <source>
        <dbReference type="Proteomes" id="UP000306477"/>
    </source>
</evidence>
<protein>
    <submittedName>
        <fullName evidence="3">Tetratricopeptide repeat protein</fullName>
    </submittedName>
</protein>
<feature type="domain" description="Tetratrico peptide repeat group 5" evidence="2">
    <location>
        <begin position="33"/>
        <end position="152"/>
    </location>
</feature>
<evidence type="ECO:0000259" key="2">
    <source>
        <dbReference type="Pfam" id="PF12688"/>
    </source>
</evidence>
<reference evidence="3 4" key="1">
    <citation type="journal article" date="2019" name="Indoor Air">
        <title>Impacts of indoor surface finishes on bacterial viability.</title>
        <authorList>
            <person name="Hu J."/>
            <person name="Maamar S.B."/>
            <person name="Glawe A.J."/>
            <person name="Gottel N."/>
            <person name="Gilbert J.A."/>
            <person name="Hartmann E.M."/>
        </authorList>
    </citation>
    <scope>NUCLEOTIDE SEQUENCE [LARGE SCALE GENOMIC DNA]</scope>
    <source>
        <strain evidence="3 4">AF060A6</strain>
    </source>
</reference>
<evidence type="ECO:0000313" key="3">
    <source>
        <dbReference type="EMBL" id="THE13079.1"/>
    </source>
</evidence>
<keyword evidence="1" id="KW-0802">TPR repeat</keyword>
<dbReference type="InterPro" id="IPR019734">
    <property type="entry name" value="TPR_rpt"/>
</dbReference>
<name>A0A4S3PTM2_9BACI</name>
<dbReference type="Proteomes" id="UP000306477">
    <property type="component" value="Unassembled WGS sequence"/>
</dbReference>
<evidence type="ECO:0000256" key="1">
    <source>
        <dbReference type="PROSITE-ProRule" id="PRU00339"/>
    </source>
</evidence>
<dbReference type="PROSITE" id="PS50005">
    <property type="entry name" value="TPR"/>
    <property type="match status" value="1"/>
</dbReference>
<comment type="caution">
    <text evidence="3">The sequence shown here is derived from an EMBL/GenBank/DDBJ whole genome shotgun (WGS) entry which is preliminary data.</text>
</comment>
<dbReference type="Pfam" id="PF12688">
    <property type="entry name" value="TPR_5"/>
    <property type="match status" value="1"/>
</dbReference>
<dbReference type="InterPro" id="IPR041656">
    <property type="entry name" value="TPR_5"/>
</dbReference>
<dbReference type="RefSeq" id="WP_136379354.1">
    <property type="nucleotide sequence ID" value="NZ_SLUB01000012.1"/>
</dbReference>
<organism evidence="3 4">
    <name type="scientific">Bacillus timonensis</name>
    <dbReference type="NCBI Taxonomy" id="1033734"/>
    <lineage>
        <taxon>Bacteria</taxon>
        <taxon>Bacillati</taxon>
        <taxon>Bacillota</taxon>
        <taxon>Bacilli</taxon>
        <taxon>Bacillales</taxon>
        <taxon>Bacillaceae</taxon>
        <taxon>Bacillus</taxon>
    </lineage>
</organism>
<feature type="repeat" description="TPR" evidence="1">
    <location>
        <begin position="68"/>
        <end position="101"/>
    </location>
</feature>
<gene>
    <name evidence="3" type="ORF">E1I69_09420</name>
</gene>
<dbReference type="OrthoDB" id="193829at2"/>
<keyword evidence="4" id="KW-1185">Reference proteome</keyword>
<dbReference type="Gene3D" id="1.25.40.10">
    <property type="entry name" value="Tetratricopeptide repeat domain"/>
    <property type="match status" value="1"/>
</dbReference>
<dbReference type="SUPFAM" id="SSF48452">
    <property type="entry name" value="TPR-like"/>
    <property type="match status" value="1"/>
</dbReference>
<dbReference type="STRING" id="1033734.GCA_000285535_02005"/>
<dbReference type="AlphaFoldDB" id="A0A4S3PTM2"/>
<sequence length="157" mass="17862">MKQAIELRKEGRLKESNERLLRLVNENPKDPQLNYQVAWSFDVLGLELEAVAFYEKAIGLGLQNEDLEGALLGLGSTYRTLGEYEKSEATLLKGITLFPNNHAMKAFYSMVLYNLGRHQEAMELLLKSLAATSSDASIQQYKRAIQFYADKLDEVWN</sequence>